<feature type="region of interest" description="Disordered" evidence="3">
    <location>
        <begin position="237"/>
        <end position="291"/>
    </location>
</feature>
<evidence type="ECO:0000313" key="5">
    <source>
        <dbReference type="EMBL" id="CAD9429278.1"/>
    </source>
</evidence>
<sequence length="541" mass="53918">MSHAQADLARAAWPGQNSSLAANVGIELTGEWPLQQHRVSQQITGLLSQGGFMRHDLLLEKNRMGRLIGPRGSTLRTLVQNTSCQVFVLDKEGPPPGYSEGQRLVVLVGSNDQITNCLETIEELMREGGRLPTPAPSQSGPPPSAPPPSGGYGPPPSTYAAQPPSYGNPYGQPSYGANYGHGGYGGAGAASYAGGYGSGAPMGGAHGGYGGGGGPPGGGVQGFGDYGGYGGGGGYAAQPGGGYPQQPAPPARYLAPPSYPPQPANNGPAHDGSAYYGSASNGQPVNPSPSSATGTFYGGAAAAAASGPGAFYGEAAAAAIAPPASQPANTAALATGAFYGGAAAGWGPTPPPPAAALGNVVIGGNLSDGATMAAASAAGFDRTFGDWPYTTEKVGDRIRAAEATPGHVRHDILVEKSKVGRIIGSKGIALKMLTNSTNCEVFVLDKEGAPIGFPPETRAVVLVGIPSTVSHALVEVNNLLNSGPRPPLPGAGAYSQHDYSGAPLPDGVELGASQDGGGVGEKRGFGAASAGDEQAGKRQCS</sequence>
<proteinExistence type="predicted"/>
<dbReference type="InterPro" id="IPR004088">
    <property type="entry name" value="KH_dom_type_1"/>
</dbReference>
<dbReference type="PANTHER" id="PTHR10288">
    <property type="entry name" value="KH DOMAIN CONTAINING RNA BINDING PROTEIN"/>
    <property type="match status" value="1"/>
</dbReference>
<evidence type="ECO:0000256" key="3">
    <source>
        <dbReference type="SAM" id="MobiDB-lite"/>
    </source>
</evidence>
<evidence type="ECO:0000256" key="1">
    <source>
        <dbReference type="ARBA" id="ARBA00022737"/>
    </source>
</evidence>
<dbReference type="SMART" id="SM00322">
    <property type="entry name" value="KH"/>
    <property type="match status" value="2"/>
</dbReference>
<dbReference type="CDD" id="cd00105">
    <property type="entry name" value="KH-I"/>
    <property type="match status" value="1"/>
</dbReference>
<feature type="compositionally biased region" description="Pro residues" evidence="3">
    <location>
        <begin position="133"/>
        <end position="157"/>
    </location>
</feature>
<evidence type="ECO:0000259" key="4">
    <source>
        <dbReference type="SMART" id="SM00322"/>
    </source>
</evidence>
<feature type="compositionally biased region" description="Polar residues" evidence="3">
    <location>
        <begin position="278"/>
        <end position="290"/>
    </location>
</feature>
<dbReference type="AlphaFoldDB" id="A0A7S2CLD9"/>
<feature type="region of interest" description="Disordered" evidence="3">
    <location>
        <begin position="128"/>
        <end position="167"/>
    </location>
</feature>
<dbReference type="GO" id="GO:0003723">
    <property type="term" value="F:RNA binding"/>
    <property type="evidence" value="ECO:0007669"/>
    <property type="project" value="UniProtKB-UniRule"/>
</dbReference>
<dbReference type="PROSITE" id="PS50084">
    <property type="entry name" value="KH_TYPE_1"/>
    <property type="match status" value="2"/>
</dbReference>
<accession>A0A7S2CLD9</accession>
<name>A0A7S2CLD9_9EUKA</name>
<keyword evidence="1" id="KW-0677">Repeat</keyword>
<feature type="domain" description="K Homology" evidence="4">
    <location>
        <begin position="51"/>
        <end position="126"/>
    </location>
</feature>
<organism evidence="5">
    <name type="scientific">Haptolina brevifila</name>
    <dbReference type="NCBI Taxonomy" id="156173"/>
    <lineage>
        <taxon>Eukaryota</taxon>
        <taxon>Haptista</taxon>
        <taxon>Haptophyta</taxon>
        <taxon>Prymnesiophyceae</taxon>
        <taxon>Prymnesiales</taxon>
        <taxon>Prymnesiaceae</taxon>
        <taxon>Haptolina</taxon>
    </lineage>
</organism>
<dbReference type="Gene3D" id="3.30.1370.10">
    <property type="entry name" value="K Homology domain, type 1"/>
    <property type="match status" value="2"/>
</dbReference>
<gene>
    <name evidence="5" type="ORF">CBRE1094_LOCUS9853</name>
</gene>
<feature type="domain" description="K Homology" evidence="4">
    <location>
        <begin position="406"/>
        <end position="481"/>
    </location>
</feature>
<dbReference type="EMBL" id="HBGU01018148">
    <property type="protein sequence ID" value="CAD9429278.1"/>
    <property type="molecule type" value="Transcribed_RNA"/>
</dbReference>
<evidence type="ECO:0000256" key="2">
    <source>
        <dbReference type="PROSITE-ProRule" id="PRU00117"/>
    </source>
</evidence>
<dbReference type="SUPFAM" id="SSF54791">
    <property type="entry name" value="Eukaryotic type KH-domain (KH-domain type I)"/>
    <property type="match status" value="2"/>
</dbReference>
<dbReference type="InterPro" id="IPR036612">
    <property type="entry name" value="KH_dom_type_1_sf"/>
</dbReference>
<feature type="region of interest" description="Disordered" evidence="3">
    <location>
        <begin position="482"/>
        <end position="541"/>
    </location>
</feature>
<keyword evidence="2" id="KW-0694">RNA-binding</keyword>
<dbReference type="InterPro" id="IPR004087">
    <property type="entry name" value="KH_dom"/>
</dbReference>
<dbReference type="Pfam" id="PF00013">
    <property type="entry name" value="KH_1"/>
    <property type="match status" value="2"/>
</dbReference>
<reference evidence="5" key="1">
    <citation type="submission" date="2021-01" db="EMBL/GenBank/DDBJ databases">
        <authorList>
            <person name="Corre E."/>
            <person name="Pelletier E."/>
            <person name="Niang G."/>
            <person name="Scheremetjew M."/>
            <person name="Finn R."/>
            <person name="Kale V."/>
            <person name="Holt S."/>
            <person name="Cochrane G."/>
            <person name="Meng A."/>
            <person name="Brown T."/>
            <person name="Cohen L."/>
        </authorList>
    </citation>
    <scope>NUCLEOTIDE SEQUENCE</scope>
    <source>
        <strain evidence="5">UTEX LB 985</strain>
    </source>
</reference>
<protein>
    <recommendedName>
        <fullName evidence="4">K Homology domain-containing protein</fullName>
    </recommendedName>
</protein>